<dbReference type="EMBL" id="KQ417012">
    <property type="protein sequence ID" value="KOF94204.1"/>
    <property type="molecule type" value="Genomic_DNA"/>
</dbReference>
<reference evidence="2" key="1">
    <citation type="submission" date="2015-07" db="EMBL/GenBank/DDBJ databases">
        <title>MeaNS - Measles Nucleotide Surveillance Program.</title>
        <authorList>
            <person name="Tran T."/>
            <person name="Druce J."/>
        </authorList>
    </citation>
    <scope>NUCLEOTIDE SEQUENCE</scope>
    <source>
        <strain evidence="2">UCB-OBI-ISO-001</strain>
        <tissue evidence="2">Gonad</tissue>
    </source>
</reference>
<dbReference type="AlphaFoldDB" id="A0A0L8HYF0"/>
<organism evidence="2">
    <name type="scientific">Octopus bimaculoides</name>
    <name type="common">California two-spotted octopus</name>
    <dbReference type="NCBI Taxonomy" id="37653"/>
    <lineage>
        <taxon>Eukaryota</taxon>
        <taxon>Metazoa</taxon>
        <taxon>Spiralia</taxon>
        <taxon>Lophotrochozoa</taxon>
        <taxon>Mollusca</taxon>
        <taxon>Cephalopoda</taxon>
        <taxon>Coleoidea</taxon>
        <taxon>Octopodiformes</taxon>
        <taxon>Octopoda</taxon>
        <taxon>Incirrata</taxon>
        <taxon>Octopodidae</taxon>
        <taxon>Octopus</taxon>
    </lineage>
</organism>
<accession>A0A0L8HYF0</accession>
<gene>
    <name evidence="2" type="ORF">OCBIM_22002523mg</name>
</gene>
<name>A0A0L8HYF0_OCTBM</name>
<sequence length="75" mass="8998">MLYYLTHIFPTFIYILIYIYTIHTSPETELKLYFVCTELDFSNLIHHAVHKIKVSRSNLRSICKQKQKKRSCIGF</sequence>
<keyword evidence="1" id="KW-1133">Transmembrane helix</keyword>
<evidence type="ECO:0000256" key="1">
    <source>
        <dbReference type="SAM" id="Phobius"/>
    </source>
</evidence>
<proteinExistence type="predicted"/>
<evidence type="ECO:0000313" key="2">
    <source>
        <dbReference type="EMBL" id="KOF94204.1"/>
    </source>
</evidence>
<keyword evidence="1" id="KW-0812">Transmembrane</keyword>
<protein>
    <submittedName>
        <fullName evidence="2">Uncharacterized protein</fullName>
    </submittedName>
</protein>
<feature type="transmembrane region" description="Helical" evidence="1">
    <location>
        <begin position="6"/>
        <end position="23"/>
    </location>
</feature>
<keyword evidence="1" id="KW-0472">Membrane</keyword>